<feature type="domain" description="Phage shock protein PspC N-terminal" evidence="8">
    <location>
        <begin position="243"/>
        <end position="300"/>
    </location>
</feature>
<feature type="domain" description="PspC-related transmembrane region" evidence="10">
    <location>
        <begin position="334"/>
        <end position="474"/>
    </location>
</feature>
<feature type="compositionally biased region" description="Acidic residues" evidence="6">
    <location>
        <begin position="87"/>
        <end position="97"/>
    </location>
</feature>
<sequence length="907" mass="98153">MKKNISINLQGIIFHIEEDGFEVLGRYLAEVKAHFANYRGHEDIVADIEGRIAELFAARLSPLQQVISLDDVNAMMAKMGRVSDFAPDADEDDEVAETAEASATGGTFGPNGPFGPQGTFGKEGPFGPKGAFGEGFNKAPGEATAETGEPKRLYRDMANRKVAGVAAGIAQYFAVNPLWIRLALVFGTISLPAVNIWSRHNARVDFGGWVVLGYIILWILLPKRYDAPAHPEALLNTGPLAGRRLFRDTGAGKVAGVGAGLAAYFNIDVTLVRVLLLAGLFAGGFTFLLYIILWIVLPEAKTVSDKLRMRGDDITLEKFDSSARSNAFADGPMTTNRPVGAFVEDAARGLRPAVNFVGSAIRIAAGVILTTGGFALLLMLAIMLGAGIGLIPNSENIVAGDVPAHVLLNGIPAWGLLAGFLTAGIPALWMLLGGLNLLFKRTLVPRTVGLSLLGLWLLSIVGLTMTIARQSRQYQYDAEVEQLERYPKLTAPVVMLDSRHVDREWDQHVNVNLAATDSGNVVEVLRTMGAKGPNEATARRTALTTIDYTVRPSGDSSLVFDDHFSFLPGASFRKQELALTIRLPRDRTFRISRDFAYDILDEDDFARNERPEDPEQHRYRLRGNKLECIGCSDEELGIDLQKEDSDTNITIDADDNSDNEGDNRDEDDSNGKSGLTLNYGGAPSFDTDLNSYRGGRRSFDETGFNRVSVVGGYRVVVRHSDAFKIEAAGNEGVLSDIRLERDGDELQIKSRNNTSLFGRKWNNDDKKVLIVIDMPNIESLELAGSVQADLGGFERQEELRIEQAGASHLRLNGDYGTLKMEQAGACRTTATGRADVLDLDAAGACELAGANLQTRTATVSVAGVCKARVNVTERIKGEAVGASEIAYSGSPKSVDLDSTGPSSVKRL</sequence>
<dbReference type="PANTHER" id="PTHR33885:SF3">
    <property type="entry name" value="PHAGE SHOCK PROTEIN C"/>
    <property type="match status" value="1"/>
</dbReference>
<keyword evidence="2" id="KW-1003">Cell membrane</keyword>
<comment type="caution">
    <text evidence="12">The sequence shown here is derived from an EMBL/GenBank/DDBJ whole genome shotgun (WGS) entry which is preliminary data.</text>
</comment>
<accession>A0ABT9A9F9</accession>
<dbReference type="PANTHER" id="PTHR33885">
    <property type="entry name" value="PHAGE SHOCK PROTEIN C"/>
    <property type="match status" value="1"/>
</dbReference>
<dbReference type="Proteomes" id="UP001167796">
    <property type="component" value="Unassembled WGS sequence"/>
</dbReference>
<evidence type="ECO:0000256" key="4">
    <source>
        <dbReference type="ARBA" id="ARBA00022989"/>
    </source>
</evidence>
<feature type="domain" description="PspC-related ToastRack" evidence="11">
    <location>
        <begin position="497"/>
        <end position="633"/>
    </location>
</feature>
<evidence type="ECO:0000259" key="11">
    <source>
        <dbReference type="Pfam" id="PF22744"/>
    </source>
</evidence>
<dbReference type="Pfam" id="PF04024">
    <property type="entry name" value="PspC"/>
    <property type="match status" value="2"/>
</dbReference>
<dbReference type="EMBL" id="JAUQSX010000002">
    <property type="protein sequence ID" value="MDO7845601.1"/>
    <property type="molecule type" value="Genomic_DNA"/>
</dbReference>
<proteinExistence type="predicted"/>
<evidence type="ECO:0000313" key="13">
    <source>
        <dbReference type="Proteomes" id="UP001167796"/>
    </source>
</evidence>
<reference evidence="12" key="1">
    <citation type="submission" date="2023-07" db="EMBL/GenBank/DDBJ databases">
        <authorList>
            <person name="Kim M.K."/>
        </authorList>
    </citation>
    <scope>NUCLEOTIDE SEQUENCE</scope>
    <source>
        <strain evidence="12">M29</strain>
    </source>
</reference>
<evidence type="ECO:0000256" key="7">
    <source>
        <dbReference type="SAM" id="Phobius"/>
    </source>
</evidence>
<feature type="transmembrane region" description="Helical" evidence="7">
    <location>
        <begin position="363"/>
        <end position="391"/>
    </location>
</feature>
<gene>
    <name evidence="12" type="ORF">Q5H92_04475</name>
</gene>
<feature type="transmembrane region" description="Helical" evidence="7">
    <location>
        <begin position="274"/>
        <end position="297"/>
    </location>
</feature>
<dbReference type="InterPro" id="IPR054319">
    <property type="entry name" value="PspC-rel_ToastRack"/>
</dbReference>
<evidence type="ECO:0000256" key="6">
    <source>
        <dbReference type="SAM" id="MobiDB-lite"/>
    </source>
</evidence>
<feature type="compositionally biased region" description="Low complexity" evidence="6">
    <location>
        <begin position="98"/>
        <end position="111"/>
    </location>
</feature>
<protein>
    <submittedName>
        <fullName evidence="12">PspC domain-containing protein</fullName>
    </submittedName>
</protein>
<feature type="region of interest" description="Disordered" evidence="6">
    <location>
        <begin position="86"/>
        <end position="111"/>
    </location>
</feature>
<feature type="region of interest" description="Disordered" evidence="6">
    <location>
        <begin position="643"/>
        <end position="681"/>
    </location>
</feature>
<dbReference type="RefSeq" id="WP_305010292.1">
    <property type="nucleotide sequence ID" value="NZ_JAUQSX010000002.1"/>
</dbReference>
<dbReference type="Pfam" id="PF22744">
    <property type="entry name" value="Toast-rack_PspC-Cterm"/>
    <property type="match status" value="1"/>
</dbReference>
<dbReference type="Pfam" id="PF10988">
    <property type="entry name" value="DUF2807"/>
    <property type="match status" value="1"/>
</dbReference>
<dbReference type="InterPro" id="IPR054321">
    <property type="entry name" value="PspC-rel_TM"/>
</dbReference>
<keyword evidence="4 7" id="KW-1133">Transmembrane helix</keyword>
<keyword evidence="13" id="KW-1185">Reference proteome</keyword>
<feature type="transmembrane region" description="Helical" evidence="7">
    <location>
        <begin position="411"/>
        <end position="435"/>
    </location>
</feature>
<feature type="domain" description="Phage shock protein PspC N-terminal" evidence="8">
    <location>
        <begin position="151"/>
        <end position="223"/>
    </location>
</feature>
<feature type="transmembrane region" description="Helical" evidence="7">
    <location>
        <begin position="447"/>
        <end position="468"/>
    </location>
</feature>
<feature type="domain" description="Putative auto-transporter adhesin head GIN" evidence="9">
    <location>
        <begin position="704"/>
        <end position="891"/>
    </location>
</feature>
<name>A0ABT9A9F9_9BACT</name>
<evidence type="ECO:0000259" key="10">
    <source>
        <dbReference type="Pfam" id="PF22571"/>
    </source>
</evidence>
<evidence type="ECO:0000256" key="1">
    <source>
        <dbReference type="ARBA" id="ARBA00004162"/>
    </source>
</evidence>
<evidence type="ECO:0000313" key="12">
    <source>
        <dbReference type="EMBL" id="MDO7845601.1"/>
    </source>
</evidence>
<keyword evidence="3 7" id="KW-0812">Transmembrane</keyword>
<dbReference type="InterPro" id="IPR021255">
    <property type="entry name" value="DUF2807"/>
</dbReference>
<evidence type="ECO:0000256" key="3">
    <source>
        <dbReference type="ARBA" id="ARBA00022692"/>
    </source>
</evidence>
<evidence type="ECO:0000259" key="9">
    <source>
        <dbReference type="Pfam" id="PF10988"/>
    </source>
</evidence>
<dbReference type="Gene3D" id="2.160.20.120">
    <property type="match status" value="1"/>
</dbReference>
<organism evidence="12 13">
    <name type="scientific">Hymenobacter mellowenesis</name>
    <dbReference type="NCBI Taxonomy" id="3063995"/>
    <lineage>
        <taxon>Bacteria</taxon>
        <taxon>Pseudomonadati</taxon>
        <taxon>Bacteroidota</taxon>
        <taxon>Cytophagia</taxon>
        <taxon>Cytophagales</taxon>
        <taxon>Hymenobacteraceae</taxon>
        <taxon>Hymenobacter</taxon>
    </lineage>
</organism>
<comment type="subcellular location">
    <subcellularLocation>
        <location evidence="1">Cell membrane</location>
        <topology evidence="1">Single-pass membrane protein</topology>
    </subcellularLocation>
</comment>
<dbReference type="InterPro" id="IPR052027">
    <property type="entry name" value="PspC"/>
</dbReference>
<dbReference type="Pfam" id="PF22571">
    <property type="entry name" value="LiaI-LiaF-TM_PspC"/>
    <property type="match status" value="1"/>
</dbReference>
<feature type="compositionally biased region" description="Acidic residues" evidence="6">
    <location>
        <begin position="652"/>
        <end position="668"/>
    </location>
</feature>
<dbReference type="InterPro" id="IPR007168">
    <property type="entry name" value="Phageshock_PspC_N"/>
</dbReference>
<evidence type="ECO:0000256" key="2">
    <source>
        <dbReference type="ARBA" id="ARBA00022475"/>
    </source>
</evidence>
<feature type="transmembrane region" description="Helical" evidence="7">
    <location>
        <begin position="204"/>
        <end position="221"/>
    </location>
</feature>
<evidence type="ECO:0000256" key="5">
    <source>
        <dbReference type="ARBA" id="ARBA00023136"/>
    </source>
</evidence>
<evidence type="ECO:0000259" key="8">
    <source>
        <dbReference type="Pfam" id="PF04024"/>
    </source>
</evidence>
<keyword evidence="5 7" id="KW-0472">Membrane</keyword>